<dbReference type="AlphaFoldDB" id="A0AAE1CX66"/>
<dbReference type="EMBL" id="JAWDGP010006328">
    <property type="protein sequence ID" value="KAK3742957.1"/>
    <property type="molecule type" value="Genomic_DNA"/>
</dbReference>
<gene>
    <name evidence="2" type="ORF">RRG08_018690</name>
</gene>
<protein>
    <submittedName>
        <fullName evidence="2">Uncharacterized protein</fullName>
    </submittedName>
</protein>
<comment type="caution">
    <text evidence="2">The sequence shown here is derived from an EMBL/GenBank/DDBJ whole genome shotgun (WGS) entry which is preliminary data.</text>
</comment>
<reference evidence="2" key="1">
    <citation type="journal article" date="2023" name="G3 (Bethesda)">
        <title>A reference genome for the long-term kleptoplast-retaining sea slug Elysia crispata morphotype clarki.</title>
        <authorList>
            <person name="Eastman K.E."/>
            <person name="Pendleton A.L."/>
            <person name="Shaikh M.A."/>
            <person name="Suttiyut T."/>
            <person name="Ogas R."/>
            <person name="Tomko P."/>
            <person name="Gavelis G."/>
            <person name="Widhalm J.R."/>
            <person name="Wisecaver J.H."/>
        </authorList>
    </citation>
    <scope>NUCLEOTIDE SEQUENCE</scope>
    <source>
        <strain evidence="2">ECLA1</strain>
    </source>
</reference>
<proteinExistence type="predicted"/>
<evidence type="ECO:0000256" key="1">
    <source>
        <dbReference type="SAM" id="MobiDB-lite"/>
    </source>
</evidence>
<feature type="region of interest" description="Disordered" evidence="1">
    <location>
        <begin position="59"/>
        <end position="91"/>
    </location>
</feature>
<evidence type="ECO:0000313" key="2">
    <source>
        <dbReference type="EMBL" id="KAK3742957.1"/>
    </source>
</evidence>
<evidence type="ECO:0000313" key="3">
    <source>
        <dbReference type="Proteomes" id="UP001283361"/>
    </source>
</evidence>
<feature type="compositionally biased region" description="Basic and acidic residues" evidence="1">
    <location>
        <begin position="71"/>
        <end position="91"/>
    </location>
</feature>
<organism evidence="2 3">
    <name type="scientific">Elysia crispata</name>
    <name type="common">lettuce slug</name>
    <dbReference type="NCBI Taxonomy" id="231223"/>
    <lineage>
        <taxon>Eukaryota</taxon>
        <taxon>Metazoa</taxon>
        <taxon>Spiralia</taxon>
        <taxon>Lophotrochozoa</taxon>
        <taxon>Mollusca</taxon>
        <taxon>Gastropoda</taxon>
        <taxon>Heterobranchia</taxon>
        <taxon>Euthyneura</taxon>
        <taxon>Panpulmonata</taxon>
        <taxon>Sacoglossa</taxon>
        <taxon>Placobranchoidea</taxon>
        <taxon>Plakobranchidae</taxon>
        <taxon>Elysia</taxon>
    </lineage>
</organism>
<dbReference type="Proteomes" id="UP001283361">
    <property type="component" value="Unassembled WGS sequence"/>
</dbReference>
<sequence>MPGMEKLAKKVSLMPCYKYTERALFSKAGGLTNQRRSNISDKNINVVLLLDKNLKWPIRSTRARPGPNGPKPDRPDSPRAVKFYDRHGLSS</sequence>
<keyword evidence="3" id="KW-1185">Reference proteome</keyword>
<name>A0AAE1CX66_9GAST</name>
<accession>A0AAE1CX66</accession>